<dbReference type="RefSeq" id="WP_255853858.1">
    <property type="nucleotide sequence ID" value="NZ_CP073347.1"/>
</dbReference>
<dbReference type="NCBIfam" id="TIGR00016">
    <property type="entry name" value="ackA"/>
    <property type="match status" value="1"/>
</dbReference>
<comment type="similarity">
    <text evidence="1 9 10">Belongs to the acetokinase family.</text>
</comment>
<dbReference type="PANTHER" id="PTHR21060">
    <property type="entry name" value="ACETATE KINASE"/>
    <property type="match status" value="1"/>
</dbReference>
<comment type="function">
    <text evidence="9">Catalyzes the formation of acetyl phosphate from acetate and ATP. Can also catalyze the reverse reaction.</text>
</comment>
<evidence type="ECO:0000256" key="1">
    <source>
        <dbReference type="ARBA" id="ARBA00008748"/>
    </source>
</evidence>
<keyword evidence="12" id="KW-1185">Reference proteome</keyword>
<comment type="catalytic activity">
    <reaction evidence="9">
        <text>acetate + ATP = acetyl phosphate + ADP</text>
        <dbReference type="Rhea" id="RHEA:11352"/>
        <dbReference type="ChEBI" id="CHEBI:22191"/>
        <dbReference type="ChEBI" id="CHEBI:30089"/>
        <dbReference type="ChEBI" id="CHEBI:30616"/>
        <dbReference type="ChEBI" id="CHEBI:456216"/>
        <dbReference type="EC" id="2.7.2.1"/>
    </reaction>
</comment>
<keyword evidence="7 9" id="KW-0067">ATP-binding</keyword>
<evidence type="ECO:0000256" key="4">
    <source>
        <dbReference type="ARBA" id="ARBA00022723"/>
    </source>
</evidence>
<keyword evidence="3 9" id="KW-0808">Transferase</keyword>
<comment type="pathway">
    <text evidence="9">Metabolic intermediate biosynthesis; acetyl-CoA biosynthesis; acetyl-CoA from acetate: step 1/2.</text>
</comment>
<evidence type="ECO:0000256" key="10">
    <source>
        <dbReference type="RuleBase" id="RU003835"/>
    </source>
</evidence>
<dbReference type="Proteomes" id="UP001058461">
    <property type="component" value="Chromosome"/>
</dbReference>
<dbReference type="InterPro" id="IPR000890">
    <property type="entry name" value="Aliphatic_acid_kin_short-chain"/>
</dbReference>
<dbReference type="PIRSF" id="PIRSF000722">
    <property type="entry name" value="Acetate_prop_kin"/>
    <property type="match status" value="1"/>
</dbReference>
<evidence type="ECO:0000256" key="5">
    <source>
        <dbReference type="ARBA" id="ARBA00022741"/>
    </source>
</evidence>
<gene>
    <name evidence="9" type="primary">ackA</name>
    <name evidence="11" type="ORF">KDW95_21655</name>
</gene>
<organism evidence="11 12">
    <name type="scientific">Marinobacterium rhizophilum</name>
    <dbReference type="NCBI Taxonomy" id="420402"/>
    <lineage>
        <taxon>Bacteria</taxon>
        <taxon>Pseudomonadati</taxon>
        <taxon>Pseudomonadota</taxon>
        <taxon>Gammaproteobacteria</taxon>
        <taxon>Oceanospirillales</taxon>
        <taxon>Oceanospirillaceae</taxon>
        <taxon>Marinobacterium</taxon>
    </lineage>
</organism>
<comment type="caution">
    <text evidence="9">Lacks conserved residue(s) required for the propagation of feature annotation.</text>
</comment>
<dbReference type="InterPro" id="IPR023865">
    <property type="entry name" value="Aliphatic_acid_kinase_CS"/>
</dbReference>
<feature type="binding site" evidence="9">
    <location>
        <begin position="328"/>
        <end position="332"/>
    </location>
    <ligand>
        <name>ATP</name>
        <dbReference type="ChEBI" id="CHEBI:30616"/>
    </ligand>
</feature>
<dbReference type="SUPFAM" id="SSF53067">
    <property type="entry name" value="Actin-like ATPase domain"/>
    <property type="match status" value="2"/>
</dbReference>
<dbReference type="InterPro" id="IPR043129">
    <property type="entry name" value="ATPase_NBD"/>
</dbReference>
<evidence type="ECO:0000256" key="2">
    <source>
        <dbReference type="ARBA" id="ARBA00022490"/>
    </source>
</evidence>
<evidence type="ECO:0000256" key="9">
    <source>
        <dbReference type="HAMAP-Rule" id="MF_00020"/>
    </source>
</evidence>
<accession>A0ABY5HHI6</accession>
<keyword evidence="6 9" id="KW-0418">Kinase</keyword>
<evidence type="ECO:0000313" key="12">
    <source>
        <dbReference type="Proteomes" id="UP001058461"/>
    </source>
</evidence>
<feature type="binding site" evidence="9">
    <location>
        <begin position="208"/>
        <end position="212"/>
    </location>
    <ligand>
        <name>ATP</name>
        <dbReference type="ChEBI" id="CHEBI:30616"/>
    </ligand>
</feature>
<evidence type="ECO:0000313" key="11">
    <source>
        <dbReference type="EMBL" id="UTW11818.1"/>
    </source>
</evidence>
<evidence type="ECO:0000256" key="7">
    <source>
        <dbReference type="ARBA" id="ARBA00022840"/>
    </source>
</evidence>
<evidence type="ECO:0000256" key="6">
    <source>
        <dbReference type="ARBA" id="ARBA00022777"/>
    </source>
</evidence>
<dbReference type="InterPro" id="IPR004372">
    <property type="entry name" value="Ac/propionate_kinase"/>
</dbReference>
<keyword evidence="2 9" id="KW-0963">Cytoplasm</keyword>
<dbReference type="PANTHER" id="PTHR21060:SF21">
    <property type="entry name" value="ACETATE KINASE"/>
    <property type="match status" value="1"/>
</dbReference>
<protein>
    <recommendedName>
        <fullName evidence="9">Acetate kinase</fullName>
        <ecNumber evidence="9">2.7.2.1</ecNumber>
    </recommendedName>
    <alternativeName>
        <fullName evidence="9">Acetokinase</fullName>
    </alternativeName>
</protein>
<dbReference type="EC" id="2.7.2.1" evidence="9"/>
<dbReference type="PRINTS" id="PR00471">
    <property type="entry name" value="ACETATEKNASE"/>
</dbReference>
<name>A0ABY5HHI6_9GAMM</name>
<dbReference type="HAMAP" id="MF_00020">
    <property type="entry name" value="Acetate_kinase"/>
    <property type="match status" value="1"/>
</dbReference>
<evidence type="ECO:0000256" key="8">
    <source>
        <dbReference type="ARBA" id="ARBA00022842"/>
    </source>
</evidence>
<feature type="binding site" evidence="9">
    <location>
        <position position="379"/>
    </location>
    <ligand>
        <name>Mg(2+)</name>
        <dbReference type="ChEBI" id="CHEBI:18420"/>
    </ligand>
</feature>
<feature type="site" description="Transition state stabilizer" evidence="9">
    <location>
        <position position="183"/>
    </location>
</feature>
<feature type="binding site" evidence="9">
    <location>
        <position position="15"/>
    </location>
    <ligand>
        <name>ATP</name>
        <dbReference type="ChEBI" id="CHEBI:30616"/>
    </ligand>
</feature>
<comment type="cofactor">
    <cofactor evidence="9">
        <name>Mg(2+)</name>
        <dbReference type="ChEBI" id="CHEBI:18420"/>
    </cofactor>
    <cofactor evidence="9">
        <name>Mn(2+)</name>
        <dbReference type="ChEBI" id="CHEBI:29035"/>
    </cofactor>
    <text evidence="9">Mg(2+). Can also accept Mn(2+).</text>
</comment>
<comment type="subunit">
    <text evidence="9">Homodimer.</text>
</comment>
<evidence type="ECO:0000256" key="3">
    <source>
        <dbReference type="ARBA" id="ARBA00022679"/>
    </source>
</evidence>
<comment type="subcellular location">
    <subcellularLocation>
        <location evidence="9">Cytoplasm</location>
    </subcellularLocation>
</comment>
<feature type="binding site" evidence="9">
    <location>
        <position position="8"/>
    </location>
    <ligand>
        <name>Mg(2+)</name>
        <dbReference type="ChEBI" id="CHEBI:18420"/>
    </ligand>
</feature>
<sequence>MQCILAVNGGSSSLKCGLYEPATDAAHLRYRFQLGNALGTPSLEITDGQGQELAQLQPDFSQIATSQRHLSALALVLDWIDAELPDVEILAVGHRVVHGGEQFSTPRRVDDALIDSLHQLSPLAPLHQPYNIELIQACRARLPGTAQLACFDTMFHVGQSALERRYAIPARFTADGIQRYGFHGLSYQYIQRQLARQGRGMGHSLICHFGSGASICAVRDGRSVASSMGFTALDGLPMGSRCGSIDPSVLLYLMRHYAMDIDMLEQMLNKQSGWLGVSGVSSDMLELHASDKPEAQEAIEMFCYRAALEIGRLSAAMQGLDRIVFTGGVGENDADIRARILQRLAWLGVALDPRANESGAMLISTPDSSIEVLVIPTHEGAMIAQHCHEMLGQPA</sequence>
<keyword evidence="4 9" id="KW-0479">Metal-binding</keyword>
<dbReference type="GO" id="GO:0008776">
    <property type="term" value="F:acetate kinase activity"/>
    <property type="evidence" value="ECO:0007669"/>
    <property type="project" value="UniProtKB-EC"/>
</dbReference>
<dbReference type="Gene3D" id="3.30.420.40">
    <property type="match status" value="2"/>
</dbReference>
<dbReference type="PROSITE" id="PS01075">
    <property type="entry name" value="ACETATE_KINASE_1"/>
    <property type="match status" value="1"/>
</dbReference>
<dbReference type="Pfam" id="PF00871">
    <property type="entry name" value="Acetate_kinase"/>
    <property type="match status" value="1"/>
</dbReference>
<proteinExistence type="inferred from homology"/>
<keyword evidence="5 9" id="KW-0547">Nucleotide-binding</keyword>
<keyword evidence="8 9" id="KW-0460">Magnesium</keyword>
<feature type="site" description="Transition state stabilizer" evidence="9">
    <location>
        <position position="241"/>
    </location>
</feature>
<dbReference type="EMBL" id="CP073347">
    <property type="protein sequence ID" value="UTW11818.1"/>
    <property type="molecule type" value="Genomic_DNA"/>
</dbReference>
<feature type="active site" description="Proton donor/acceptor" evidence="9">
    <location>
        <position position="152"/>
    </location>
</feature>
<reference evidence="11" key="1">
    <citation type="submission" date="2021-04" db="EMBL/GenBank/DDBJ databases">
        <title>Oceanospirillales bacteria with DddD are important DMSP degraders in coastal seawater.</title>
        <authorList>
            <person name="Liu J."/>
        </authorList>
    </citation>
    <scope>NUCLEOTIDE SEQUENCE</scope>
    <source>
        <strain evidence="11">D13-1</strain>
    </source>
</reference>
<feature type="binding site" evidence="9">
    <location>
        <position position="95"/>
    </location>
    <ligand>
        <name>substrate</name>
    </ligand>
</feature>